<feature type="chain" id="PRO_5015355648" description="FimV N-terminal domain-containing protein" evidence="3">
    <location>
        <begin position="29"/>
        <end position="524"/>
    </location>
</feature>
<feature type="signal peptide" evidence="3">
    <location>
        <begin position="1"/>
        <end position="28"/>
    </location>
</feature>
<evidence type="ECO:0000256" key="3">
    <source>
        <dbReference type="SAM" id="SignalP"/>
    </source>
</evidence>
<keyword evidence="6" id="KW-1185">Reference proteome</keyword>
<sequence length="524" mass="56718">MAERPCRLRLRNCLLGALLMSGSMMAHAVGIAAPQVMSGFNEPLKARVALLDTGTLRADDLRVGLADSARWQAMNIERSADTDTLQLAVNGTPGHLYLDILGSRALEAPWLDVVLTLSWPKGELTPQLTLLPSENAATDEKATLAAATPAFAQTARSRIPVPSDAGRDQRVERQTRAPETAAQDSRRVAALEDRLDRLEQQLRTSQEMQATLTADLESVRTQSLVSQTPNDNAEVQALAQRQQALEGRLDQLNQQAVTVASAVMSSDVSQPDAPLQQVSSPSPAPALDNGAGRQGDFIWTWALAALLLMLAGTWAGVRRWRQRRYRLVSAEELSPRAGPASSLVGVASAGEEGRSAHETGIVSAEQNEVWAAHRAQIEAICAEAEVFHRHGRREHAITMLKEGLAHYPSDFQLIQALAALEAASDNVEAHDGHDDRHPSMASVSALEASPALAPVWSLSSSRARDDAVDAAQWPVSEDMADHRVDFPTTPSASFPRDWALEEVAFKGADTDNERPDADRLSRRA</sequence>
<feature type="compositionally biased region" description="Basic and acidic residues" evidence="1">
    <location>
        <begin position="508"/>
        <end position="524"/>
    </location>
</feature>
<feature type="region of interest" description="Disordered" evidence="1">
    <location>
        <begin position="154"/>
        <end position="187"/>
    </location>
</feature>
<name>A0A2R8CK64_9GAMM</name>
<dbReference type="OrthoDB" id="5298707at2"/>
<reference evidence="6" key="1">
    <citation type="submission" date="2018-03" db="EMBL/GenBank/DDBJ databases">
        <authorList>
            <person name="Navarro De La Torre S."/>
        </authorList>
    </citation>
    <scope>NUCLEOTIDE SEQUENCE [LARGE SCALE GENOMIC DNA]</scope>
    <source>
        <strain evidence="6">EAod3</strain>
    </source>
</reference>
<dbReference type="Proteomes" id="UP000244934">
    <property type="component" value="Unassembled WGS sequence"/>
</dbReference>
<proteinExistence type="predicted"/>
<protein>
    <recommendedName>
        <fullName evidence="4">FimV N-terminal domain-containing protein</fullName>
    </recommendedName>
</protein>
<feature type="transmembrane region" description="Helical" evidence="2">
    <location>
        <begin position="298"/>
        <end position="317"/>
    </location>
</feature>
<keyword evidence="2" id="KW-1133">Transmembrane helix</keyword>
<feature type="region of interest" description="Disordered" evidence="1">
    <location>
        <begin position="268"/>
        <end position="288"/>
    </location>
</feature>
<keyword evidence="2" id="KW-0472">Membrane</keyword>
<dbReference type="Pfam" id="PF25800">
    <property type="entry name" value="FimV_N"/>
    <property type="match status" value="1"/>
</dbReference>
<feature type="region of interest" description="Disordered" evidence="1">
    <location>
        <begin position="505"/>
        <end position="524"/>
    </location>
</feature>
<feature type="compositionally biased region" description="Basic and acidic residues" evidence="1">
    <location>
        <begin position="165"/>
        <end position="176"/>
    </location>
</feature>
<dbReference type="InterPro" id="IPR057840">
    <property type="entry name" value="FimV_N"/>
</dbReference>
<dbReference type="EMBL" id="ONZI01000002">
    <property type="protein sequence ID" value="SPJ33297.1"/>
    <property type="molecule type" value="Genomic_DNA"/>
</dbReference>
<gene>
    <name evidence="5" type="ORF">KSP9073_01302</name>
</gene>
<evidence type="ECO:0000259" key="4">
    <source>
        <dbReference type="Pfam" id="PF25800"/>
    </source>
</evidence>
<evidence type="ECO:0000256" key="1">
    <source>
        <dbReference type="SAM" id="MobiDB-lite"/>
    </source>
</evidence>
<organism evidence="5 6">
    <name type="scientific">Kushneria phyllosphaerae</name>
    <dbReference type="NCBI Taxonomy" id="2100822"/>
    <lineage>
        <taxon>Bacteria</taxon>
        <taxon>Pseudomonadati</taxon>
        <taxon>Pseudomonadota</taxon>
        <taxon>Gammaproteobacteria</taxon>
        <taxon>Oceanospirillales</taxon>
        <taxon>Halomonadaceae</taxon>
        <taxon>Kushneria</taxon>
    </lineage>
</organism>
<feature type="domain" description="FimV N-terminal" evidence="4">
    <location>
        <begin position="30"/>
        <end position="131"/>
    </location>
</feature>
<keyword evidence="3" id="KW-0732">Signal</keyword>
<evidence type="ECO:0000256" key="2">
    <source>
        <dbReference type="SAM" id="Phobius"/>
    </source>
</evidence>
<dbReference type="RefSeq" id="WP_108842153.1">
    <property type="nucleotide sequence ID" value="NZ_ONZI01000002.1"/>
</dbReference>
<dbReference type="AlphaFoldDB" id="A0A2R8CK64"/>
<accession>A0A2R8CK64</accession>
<keyword evidence="2" id="KW-0812">Transmembrane</keyword>
<evidence type="ECO:0000313" key="6">
    <source>
        <dbReference type="Proteomes" id="UP000244934"/>
    </source>
</evidence>
<evidence type="ECO:0000313" key="5">
    <source>
        <dbReference type="EMBL" id="SPJ33297.1"/>
    </source>
</evidence>